<name>A0A3S5BU56_9PLAT</name>
<protein>
    <submittedName>
        <fullName evidence="1">Uncharacterized protein</fullName>
    </submittedName>
</protein>
<reference evidence="1" key="1">
    <citation type="submission" date="2018-11" db="EMBL/GenBank/DDBJ databases">
        <authorList>
            <consortium name="Pathogen Informatics"/>
        </authorList>
    </citation>
    <scope>NUCLEOTIDE SEQUENCE</scope>
</reference>
<comment type="caution">
    <text evidence="1">The sequence shown here is derived from an EMBL/GenBank/DDBJ whole genome shotgun (WGS) entry which is preliminary data.</text>
</comment>
<dbReference type="Proteomes" id="UP000784294">
    <property type="component" value="Unassembled WGS sequence"/>
</dbReference>
<evidence type="ECO:0000313" key="2">
    <source>
        <dbReference type="Proteomes" id="UP000784294"/>
    </source>
</evidence>
<sequence length="118" mass="13210">MNFSPSLSSVHRRNAVFHPFRQSALETTCKLGVDTYPRVHLLRQMRPVPSFAWLQAICITVPHRALPPAGKGKGRTTEAITTEKKITRFRHRTTIGQQVNPTAWVGECLKIGCYSPVG</sequence>
<gene>
    <name evidence="1" type="ORF">PXEA_LOCUS33500</name>
</gene>
<accession>A0A3S5BU56</accession>
<evidence type="ECO:0000313" key="1">
    <source>
        <dbReference type="EMBL" id="VEL40060.1"/>
    </source>
</evidence>
<keyword evidence="2" id="KW-1185">Reference proteome</keyword>
<dbReference type="AlphaFoldDB" id="A0A3S5BU56"/>
<dbReference type="EMBL" id="CAAALY010263518">
    <property type="protein sequence ID" value="VEL40060.1"/>
    <property type="molecule type" value="Genomic_DNA"/>
</dbReference>
<organism evidence="1 2">
    <name type="scientific">Protopolystoma xenopodis</name>
    <dbReference type="NCBI Taxonomy" id="117903"/>
    <lineage>
        <taxon>Eukaryota</taxon>
        <taxon>Metazoa</taxon>
        <taxon>Spiralia</taxon>
        <taxon>Lophotrochozoa</taxon>
        <taxon>Platyhelminthes</taxon>
        <taxon>Monogenea</taxon>
        <taxon>Polyopisthocotylea</taxon>
        <taxon>Polystomatidea</taxon>
        <taxon>Polystomatidae</taxon>
        <taxon>Protopolystoma</taxon>
    </lineage>
</organism>
<proteinExistence type="predicted"/>